<evidence type="ECO:0000256" key="3">
    <source>
        <dbReference type="ARBA" id="ARBA00022475"/>
    </source>
</evidence>
<dbReference type="Pfam" id="PF01027">
    <property type="entry name" value="Bax1-I"/>
    <property type="match status" value="1"/>
</dbReference>
<evidence type="ECO:0000256" key="2">
    <source>
        <dbReference type="ARBA" id="ARBA00010350"/>
    </source>
</evidence>
<gene>
    <name evidence="8" type="ORF">SAMN05421721_11524</name>
</gene>
<dbReference type="AlphaFoldDB" id="A0A1I4SC66"/>
<feature type="transmembrane region" description="Helical" evidence="7">
    <location>
        <begin position="54"/>
        <end position="73"/>
    </location>
</feature>
<evidence type="ECO:0000256" key="5">
    <source>
        <dbReference type="ARBA" id="ARBA00022989"/>
    </source>
</evidence>
<sequence>MATERVRSVATPQAGTGVLATNKVIRNTYLLLSMTLAFSAAMAFVALAVGAQPVHWLVMLAVFIGMPFGIQALRNSVWALPLTFAFTGIMGYILGPIVGLYLSLPNGPAIVGGALASTAVVFVGLSAYALVTRKDFSFLGGFVFVGLLVALAAIIANLFLALPALSLAISSAVVLLISAAILWDTSRMVHDGETNYVVMTVSLFANIYVLFMHLMNLFALLSGDN</sequence>
<keyword evidence="4 7" id="KW-0812">Transmembrane</keyword>
<dbReference type="GO" id="GO:0006508">
    <property type="term" value="P:proteolysis"/>
    <property type="evidence" value="ECO:0007669"/>
    <property type="project" value="UniProtKB-KW"/>
</dbReference>
<dbReference type="PANTHER" id="PTHR23291">
    <property type="entry name" value="BAX INHIBITOR-RELATED"/>
    <property type="match status" value="1"/>
</dbReference>
<keyword evidence="6 7" id="KW-0472">Membrane</keyword>
<keyword evidence="8" id="KW-0645">Protease</keyword>
<keyword evidence="3" id="KW-1003">Cell membrane</keyword>
<dbReference type="GO" id="GO:0008233">
    <property type="term" value="F:peptidase activity"/>
    <property type="evidence" value="ECO:0007669"/>
    <property type="project" value="UniProtKB-KW"/>
</dbReference>
<dbReference type="RefSeq" id="WP_090486668.1">
    <property type="nucleotide sequence ID" value="NZ_FOUO01000015.1"/>
</dbReference>
<evidence type="ECO:0000256" key="6">
    <source>
        <dbReference type="ARBA" id="ARBA00023136"/>
    </source>
</evidence>
<name>A0A1I4SC66_ECTMO</name>
<dbReference type="EMBL" id="FOUO01000015">
    <property type="protein sequence ID" value="SFM62096.1"/>
    <property type="molecule type" value="Genomic_DNA"/>
</dbReference>
<feature type="transmembrane region" description="Helical" evidence="7">
    <location>
        <begin position="165"/>
        <end position="184"/>
    </location>
</feature>
<dbReference type="Proteomes" id="UP000199556">
    <property type="component" value="Unassembled WGS sequence"/>
</dbReference>
<evidence type="ECO:0000313" key="8">
    <source>
        <dbReference type="EMBL" id="SFM62096.1"/>
    </source>
</evidence>
<accession>A0A1I4SC66</accession>
<protein>
    <submittedName>
        <fullName evidence="8">Modulator of FtsH protease</fullName>
    </submittedName>
</protein>
<keyword evidence="8" id="KW-0378">Hydrolase</keyword>
<dbReference type="PANTHER" id="PTHR23291:SF115">
    <property type="entry name" value="MODULATOR OF FTSH PROTEASE YCCA"/>
    <property type="match status" value="1"/>
</dbReference>
<proteinExistence type="inferred from homology"/>
<evidence type="ECO:0000313" key="9">
    <source>
        <dbReference type="Proteomes" id="UP000199556"/>
    </source>
</evidence>
<dbReference type="OrthoDB" id="9813298at2"/>
<feature type="transmembrane region" description="Helical" evidence="7">
    <location>
        <begin position="29"/>
        <end position="48"/>
    </location>
</feature>
<feature type="transmembrane region" description="Helical" evidence="7">
    <location>
        <begin position="80"/>
        <end position="104"/>
    </location>
</feature>
<dbReference type="GO" id="GO:0005886">
    <property type="term" value="C:plasma membrane"/>
    <property type="evidence" value="ECO:0007669"/>
    <property type="project" value="UniProtKB-SubCell"/>
</dbReference>
<feature type="transmembrane region" description="Helical" evidence="7">
    <location>
        <begin position="110"/>
        <end position="131"/>
    </location>
</feature>
<dbReference type="InterPro" id="IPR006214">
    <property type="entry name" value="Bax_inhibitor_1-related"/>
</dbReference>
<keyword evidence="9" id="KW-1185">Reference proteome</keyword>
<comment type="similarity">
    <text evidence="2 7">Belongs to the BI1 family.</text>
</comment>
<reference evidence="8 9" key="1">
    <citation type="submission" date="2016-10" db="EMBL/GenBank/DDBJ databases">
        <authorList>
            <person name="de Groot N.N."/>
        </authorList>
    </citation>
    <scope>NUCLEOTIDE SEQUENCE [LARGE SCALE GENOMIC DNA]</scope>
    <source>
        <strain evidence="8 9">DSM 4180</strain>
    </source>
</reference>
<dbReference type="CDD" id="cd10433">
    <property type="entry name" value="YccA_like"/>
    <property type="match status" value="1"/>
</dbReference>
<evidence type="ECO:0000256" key="4">
    <source>
        <dbReference type="ARBA" id="ARBA00022692"/>
    </source>
</evidence>
<keyword evidence="5 7" id="KW-1133">Transmembrane helix</keyword>
<feature type="transmembrane region" description="Helical" evidence="7">
    <location>
        <begin position="138"/>
        <end position="159"/>
    </location>
</feature>
<dbReference type="STRING" id="195064.SAMN05421721_11524"/>
<evidence type="ECO:0000256" key="7">
    <source>
        <dbReference type="RuleBase" id="RU004379"/>
    </source>
</evidence>
<feature type="transmembrane region" description="Helical" evidence="7">
    <location>
        <begin position="196"/>
        <end position="221"/>
    </location>
</feature>
<organism evidence="8 9">
    <name type="scientific">Ectothiorhodospira mobilis</name>
    <dbReference type="NCBI Taxonomy" id="195064"/>
    <lineage>
        <taxon>Bacteria</taxon>
        <taxon>Pseudomonadati</taxon>
        <taxon>Pseudomonadota</taxon>
        <taxon>Gammaproteobacteria</taxon>
        <taxon>Chromatiales</taxon>
        <taxon>Ectothiorhodospiraceae</taxon>
        <taxon>Ectothiorhodospira</taxon>
    </lineage>
</organism>
<comment type="subcellular location">
    <subcellularLocation>
        <location evidence="1">Cell membrane</location>
        <topology evidence="1">Multi-pass membrane protein</topology>
    </subcellularLocation>
</comment>
<evidence type="ECO:0000256" key="1">
    <source>
        <dbReference type="ARBA" id="ARBA00004651"/>
    </source>
</evidence>